<dbReference type="Proteomes" id="UP000247536">
    <property type="component" value="Unassembled WGS sequence"/>
</dbReference>
<evidence type="ECO:0000256" key="1">
    <source>
        <dbReference type="SAM" id="MobiDB-lite"/>
    </source>
</evidence>
<feature type="compositionally biased region" description="Polar residues" evidence="1">
    <location>
        <begin position="59"/>
        <end position="71"/>
    </location>
</feature>
<feature type="region of interest" description="Disordered" evidence="1">
    <location>
        <begin position="47"/>
        <end position="80"/>
    </location>
</feature>
<comment type="caution">
    <text evidence="2">The sequence shown here is derived from an EMBL/GenBank/DDBJ whole genome shotgun (WGS) entry which is preliminary data.</text>
</comment>
<proteinExistence type="predicted"/>
<gene>
    <name evidence="2" type="ORF">DMY87_09840</name>
</gene>
<sequence>MTIQVAHKPLTLTLSPQAGRGDAIAAAARSGISVVAGRCDVAALPFSPLAGRRSRQGDEGQTASLTNSSFKQEALHAPRS</sequence>
<evidence type="ECO:0000313" key="2">
    <source>
        <dbReference type="EMBL" id="PYB74006.1"/>
    </source>
</evidence>
<evidence type="ECO:0000313" key="3">
    <source>
        <dbReference type="Proteomes" id="UP000247536"/>
    </source>
</evidence>
<reference evidence="2 3" key="1">
    <citation type="submission" date="2018-06" db="EMBL/GenBank/DDBJ databases">
        <title>Rhizobium wuzhouense sp. nov., isolated from roots of Oryza officinalis.</title>
        <authorList>
            <person name="Yuan T."/>
        </authorList>
    </citation>
    <scope>NUCLEOTIDE SEQUENCE [LARGE SCALE GENOMIC DNA]</scope>
    <source>
        <strain evidence="2 3">W44</strain>
    </source>
</reference>
<protein>
    <submittedName>
        <fullName evidence="2">Uncharacterized protein</fullName>
    </submittedName>
</protein>
<name>A0ABX5NRP9_9HYPH</name>
<keyword evidence="3" id="KW-1185">Reference proteome</keyword>
<dbReference type="EMBL" id="QJRY01000003">
    <property type="protein sequence ID" value="PYB74006.1"/>
    <property type="molecule type" value="Genomic_DNA"/>
</dbReference>
<organism evidence="2 3">
    <name type="scientific">Rhizobium wuzhouense</name>
    <dbReference type="NCBI Taxonomy" id="1986026"/>
    <lineage>
        <taxon>Bacteria</taxon>
        <taxon>Pseudomonadati</taxon>
        <taxon>Pseudomonadota</taxon>
        <taxon>Alphaproteobacteria</taxon>
        <taxon>Hyphomicrobiales</taxon>
        <taxon>Rhizobiaceae</taxon>
        <taxon>Rhizobium/Agrobacterium group</taxon>
        <taxon>Rhizobium</taxon>
    </lineage>
</organism>
<accession>A0ABX5NRP9</accession>